<dbReference type="EMBL" id="BORB01000001">
    <property type="protein sequence ID" value="GIN55708.1"/>
    <property type="molecule type" value="Genomic_DNA"/>
</dbReference>
<comment type="caution">
    <text evidence="5">The sequence shown here is derived from an EMBL/GenBank/DDBJ whole genome shotgun (WGS) entry which is preliminary data.</text>
</comment>
<dbReference type="PIRSF" id="PIRSF026508">
    <property type="entry name" value="TelA"/>
    <property type="match status" value="1"/>
</dbReference>
<organism evidence="5 6">
    <name type="scientific">Lederbergia ruris</name>
    <dbReference type="NCBI Taxonomy" id="217495"/>
    <lineage>
        <taxon>Bacteria</taxon>
        <taxon>Bacillati</taxon>
        <taxon>Bacillota</taxon>
        <taxon>Bacilli</taxon>
        <taxon>Bacillales</taxon>
        <taxon>Bacillaceae</taxon>
        <taxon>Lederbergia</taxon>
    </lineage>
</organism>
<name>A0ABQ4KEF8_9BACI</name>
<sequence length="389" mass="44504">MSEQNKEAELKFDSLDDLLANPFGEEELVKPEQSPQLQEAKPVRLVDSLPEENKKRALELANQIDPTNHQAVIAYGTNAQSQLLNFSSSMLEHVQNKDIGPIGDILSELMGKLKDVNPDELTPEKKNFFSKMFGKVSNSIQEVMSKYQKTGAQIDRITVKLNQSKEILLTDVKTLEQLYEKNKDYFRALNIYIAAGELKIEELRTKTIPELKKKAETTNDQMMYQEVNDMVQFTDRLEKRLYDLKLSRQITIQSAPQIRMIQNTNQALAEKIQTSIMTAIPLWKNQIAIALTLIRQRQAVEAQKQVSQTTNDLLLKNAEMLKSNTIETARENERGLVDIETLKKTQSNLISTLEETIKIQQEGRTKRAQAEQELIAMENDLKEKLLKLT</sequence>
<reference evidence="5 6" key="1">
    <citation type="submission" date="2021-03" db="EMBL/GenBank/DDBJ databases">
        <title>Antimicrobial resistance genes in bacteria isolated from Japanese honey, and their potential for conferring macrolide and lincosamide resistance in the American foulbrood pathogen Paenibacillus larvae.</title>
        <authorList>
            <person name="Okamoto M."/>
            <person name="Kumagai M."/>
            <person name="Kanamori H."/>
            <person name="Takamatsu D."/>
        </authorList>
    </citation>
    <scope>NUCLEOTIDE SEQUENCE [LARGE SCALE GENOMIC DNA]</scope>
    <source>
        <strain evidence="5 6">J8TS2</strain>
    </source>
</reference>
<evidence type="ECO:0000313" key="6">
    <source>
        <dbReference type="Proteomes" id="UP000679950"/>
    </source>
</evidence>
<gene>
    <name evidence="5" type="primary">yaaN</name>
    <name evidence="5" type="ORF">J8TS2_00270</name>
</gene>
<dbReference type="RefSeq" id="WP_212964807.1">
    <property type="nucleotide sequence ID" value="NZ_BORB01000001.1"/>
</dbReference>
<evidence type="ECO:0000256" key="4">
    <source>
        <dbReference type="SAM" id="MobiDB-lite"/>
    </source>
</evidence>
<keyword evidence="3" id="KW-0175">Coiled coil</keyword>
<keyword evidence="6" id="KW-1185">Reference proteome</keyword>
<feature type="coiled-coil region" evidence="3">
    <location>
        <begin position="360"/>
        <end position="387"/>
    </location>
</feature>
<evidence type="ECO:0000256" key="2">
    <source>
        <dbReference type="PIRNR" id="PIRNR026508"/>
    </source>
</evidence>
<evidence type="ECO:0008006" key="7">
    <source>
        <dbReference type="Google" id="ProtNLM"/>
    </source>
</evidence>
<dbReference type="InterPro" id="IPR008863">
    <property type="entry name" value="Toxic_anion-R_TelA"/>
</dbReference>
<dbReference type="Pfam" id="PF05816">
    <property type="entry name" value="TelA"/>
    <property type="match status" value="1"/>
</dbReference>
<evidence type="ECO:0000256" key="1">
    <source>
        <dbReference type="ARBA" id="ARBA00005541"/>
    </source>
</evidence>
<evidence type="ECO:0000313" key="5">
    <source>
        <dbReference type="EMBL" id="GIN55708.1"/>
    </source>
</evidence>
<proteinExistence type="inferred from homology"/>
<evidence type="ECO:0000256" key="3">
    <source>
        <dbReference type="SAM" id="Coils"/>
    </source>
</evidence>
<dbReference type="Proteomes" id="UP000679950">
    <property type="component" value="Unassembled WGS sequence"/>
</dbReference>
<dbReference type="PANTHER" id="PTHR38432">
    <property type="entry name" value="TELA-LIKE PROTEIN SAOUHSC_01408"/>
    <property type="match status" value="1"/>
</dbReference>
<accession>A0ABQ4KEF8</accession>
<feature type="region of interest" description="Disordered" evidence="4">
    <location>
        <begin position="22"/>
        <end position="42"/>
    </location>
</feature>
<comment type="similarity">
    <text evidence="1 2">Belongs to the TelA family.</text>
</comment>
<protein>
    <recommendedName>
        <fullName evidence="7">Toxic anion resistance protein</fullName>
    </recommendedName>
</protein>
<dbReference type="PANTHER" id="PTHR38432:SF1">
    <property type="entry name" value="TELA-LIKE PROTEIN SAOUHSC_01408"/>
    <property type="match status" value="1"/>
</dbReference>